<dbReference type="PANTHER" id="PTHR30329">
    <property type="entry name" value="STATOR ELEMENT OF FLAGELLAR MOTOR COMPLEX"/>
    <property type="match status" value="1"/>
</dbReference>
<dbReference type="SUPFAM" id="SSF48452">
    <property type="entry name" value="TPR-like"/>
    <property type="match status" value="1"/>
</dbReference>
<dbReference type="InterPro" id="IPR008969">
    <property type="entry name" value="CarboxyPept-like_regulatory"/>
</dbReference>
<dbReference type="AlphaFoldDB" id="A0A5C8KC43"/>
<dbReference type="SUPFAM" id="SSF82171">
    <property type="entry name" value="DPP6 N-terminal domain-like"/>
    <property type="match status" value="1"/>
</dbReference>
<dbReference type="InterPro" id="IPR006665">
    <property type="entry name" value="OmpA-like"/>
</dbReference>
<gene>
    <name evidence="6" type="ORF">FVR03_02580</name>
</gene>
<dbReference type="CDD" id="cd07185">
    <property type="entry name" value="OmpA_C-like"/>
    <property type="match status" value="1"/>
</dbReference>
<comment type="caution">
    <text evidence="6">The sequence shown here is derived from an EMBL/GenBank/DDBJ whole genome shotgun (WGS) entry which is preliminary data.</text>
</comment>
<dbReference type="Proteomes" id="UP000321926">
    <property type="component" value="Unassembled WGS sequence"/>
</dbReference>
<dbReference type="InterPro" id="IPR006664">
    <property type="entry name" value="OMP_bac"/>
</dbReference>
<dbReference type="GO" id="GO:0009279">
    <property type="term" value="C:cell outer membrane"/>
    <property type="evidence" value="ECO:0007669"/>
    <property type="project" value="UniProtKB-SubCell"/>
</dbReference>
<accession>A0A5C8KC43</accession>
<name>A0A5C8KC43_9BACT</name>
<dbReference type="SUPFAM" id="SSF49464">
    <property type="entry name" value="Carboxypeptidase regulatory domain-like"/>
    <property type="match status" value="1"/>
</dbReference>
<dbReference type="InterPro" id="IPR036737">
    <property type="entry name" value="OmpA-like_sf"/>
</dbReference>
<evidence type="ECO:0000313" key="7">
    <source>
        <dbReference type="Proteomes" id="UP000321926"/>
    </source>
</evidence>
<dbReference type="PRINTS" id="PR01021">
    <property type="entry name" value="OMPADOMAIN"/>
</dbReference>
<dbReference type="Pfam" id="PF00691">
    <property type="entry name" value="OmpA"/>
    <property type="match status" value="1"/>
</dbReference>
<protein>
    <submittedName>
        <fullName evidence="6">OmpA family protein</fullName>
    </submittedName>
</protein>
<dbReference type="PROSITE" id="PS51123">
    <property type="entry name" value="OMPA_2"/>
    <property type="match status" value="1"/>
</dbReference>
<dbReference type="SUPFAM" id="SSF103088">
    <property type="entry name" value="OmpA-like"/>
    <property type="match status" value="1"/>
</dbReference>
<dbReference type="Gene3D" id="3.30.1330.60">
    <property type="entry name" value="OmpA-like domain"/>
    <property type="match status" value="1"/>
</dbReference>
<dbReference type="InterPro" id="IPR011990">
    <property type="entry name" value="TPR-like_helical_dom_sf"/>
</dbReference>
<keyword evidence="2 4" id="KW-0472">Membrane</keyword>
<keyword evidence="3" id="KW-0998">Cell outer membrane</keyword>
<dbReference type="Gene3D" id="1.25.40.10">
    <property type="entry name" value="Tetratricopeptide repeat domain"/>
    <property type="match status" value="1"/>
</dbReference>
<dbReference type="InterPro" id="IPR050330">
    <property type="entry name" value="Bact_OuterMem_StrucFunc"/>
</dbReference>
<evidence type="ECO:0000256" key="4">
    <source>
        <dbReference type="PROSITE-ProRule" id="PRU00473"/>
    </source>
</evidence>
<dbReference type="OrthoDB" id="1488841at2"/>
<comment type="subcellular location">
    <subcellularLocation>
        <location evidence="1">Cell outer membrane</location>
    </subcellularLocation>
</comment>
<organism evidence="6 7">
    <name type="scientific">Pontibacter qinzhouensis</name>
    <dbReference type="NCBI Taxonomy" id="2603253"/>
    <lineage>
        <taxon>Bacteria</taxon>
        <taxon>Pseudomonadati</taxon>
        <taxon>Bacteroidota</taxon>
        <taxon>Cytophagia</taxon>
        <taxon>Cytophagales</taxon>
        <taxon>Hymenobacteraceae</taxon>
        <taxon>Pontibacter</taxon>
    </lineage>
</organism>
<dbReference type="InterPro" id="IPR011659">
    <property type="entry name" value="WD40"/>
</dbReference>
<dbReference type="EMBL" id="VRTY01000006">
    <property type="protein sequence ID" value="TXK52011.1"/>
    <property type="molecule type" value="Genomic_DNA"/>
</dbReference>
<evidence type="ECO:0000256" key="3">
    <source>
        <dbReference type="ARBA" id="ARBA00023237"/>
    </source>
</evidence>
<keyword evidence="7" id="KW-1185">Reference proteome</keyword>
<reference evidence="6 7" key="1">
    <citation type="submission" date="2019-08" db="EMBL/GenBank/DDBJ databases">
        <authorList>
            <person name="Shi S."/>
        </authorList>
    </citation>
    <scope>NUCLEOTIDE SEQUENCE [LARGE SCALE GENOMIC DNA]</scope>
    <source>
        <strain evidence="6 7">GY10130</strain>
    </source>
</reference>
<proteinExistence type="predicted"/>
<sequence>MLLALVVAAAQPVAAQHALKQANKHFEKYEYTLAVAAYKNILSAGEPSLPVVQRIADSYRLMNNNPEAEFWYAQAVNFPDADPVNLLHYANAAKYNGNLEKAKELYQTYGSKATGKREVATKLIAACDSALAWQNQARPYTIRKADNVNTGSADFSPVKFKGGIIFASDRLAGDTTSSRLNSSQRSPWTGNGYIQLYFAPTTSDSTWGSPVALPAPVNTGFHNGPAAFLEQENLLFFTRVASKKRVRRKGNADPTSWFTSNTSLETNRLEIYTVEYKNGTWDNVKPFRYNRPDAYSVGHPAVTPDGRYLYFVSDMPGGFGATDIYFCERQENGTWSKPVNAGEAINTAGRESFPTIGADGELYFSSDGHLGMGGLDIFKAIGVHTRWQGAENMAFPLNSFTDDFGMLVDSTGKAGLLTSARQQAGASDDLYAFSYISIPCNVQGVVAETIRDRKTRQTVQVPVENALVQLLNEETGTFEQVATDARGRFFFNVMGGVQYTIRGSKGGYLTHAVTMMMECNARTDTLNLEVDFNRDTPERPILLKNIYYDLNKSEIRPDAARELDKLVRTLQENPTIKIELSSHTDSRESARYNQILSDARARAAVNYIVSKGIPSSRIVAKGYGESMILNRCVDGVKCSEEEHQENRRTEFKILAPTIKF</sequence>
<evidence type="ECO:0000313" key="6">
    <source>
        <dbReference type="EMBL" id="TXK52011.1"/>
    </source>
</evidence>
<dbReference type="PANTHER" id="PTHR30329:SF21">
    <property type="entry name" value="LIPOPROTEIN YIAD-RELATED"/>
    <property type="match status" value="1"/>
</dbReference>
<dbReference type="Pfam" id="PF07676">
    <property type="entry name" value="PD40"/>
    <property type="match status" value="2"/>
</dbReference>
<feature type="domain" description="OmpA-like" evidence="5">
    <location>
        <begin position="535"/>
        <end position="657"/>
    </location>
</feature>
<evidence type="ECO:0000259" key="5">
    <source>
        <dbReference type="PROSITE" id="PS51123"/>
    </source>
</evidence>
<evidence type="ECO:0000256" key="2">
    <source>
        <dbReference type="ARBA" id="ARBA00023136"/>
    </source>
</evidence>
<dbReference type="Gene3D" id="2.60.40.1120">
    <property type="entry name" value="Carboxypeptidase-like, regulatory domain"/>
    <property type="match status" value="1"/>
</dbReference>
<evidence type="ECO:0000256" key="1">
    <source>
        <dbReference type="ARBA" id="ARBA00004442"/>
    </source>
</evidence>